<protein>
    <submittedName>
        <fullName evidence="1">Uncharacterized protein</fullName>
    </submittedName>
</protein>
<gene>
    <name evidence="1" type="ORF">DSO57_1000638</name>
</gene>
<keyword evidence="2" id="KW-1185">Reference proteome</keyword>
<name>A0ACC2S0H4_9FUNG</name>
<reference evidence="1" key="1">
    <citation type="submission" date="2022-04" db="EMBL/GenBank/DDBJ databases">
        <title>Genome of the entomopathogenic fungus Entomophthora muscae.</title>
        <authorList>
            <person name="Elya C."/>
            <person name="Lovett B.R."/>
            <person name="Lee E."/>
            <person name="Macias A.M."/>
            <person name="Hajek A.E."/>
            <person name="De Bivort B.L."/>
            <person name="Kasson M.T."/>
            <person name="De Fine Licht H.H."/>
            <person name="Stajich J.E."/>
        </authorList>
    </citation>
    <scope>NUCLEOTIDE SEQUENCE</scope>
    <source>
        <strain evidence="1">Berkeley</strain>
    </source>
</reference>
<dbReference type="Proteomes" id="UP001165960">
    <property type="component" value="Unassembled WGS sequence"/>
</dbReference>
<evidence type="ECO:0000313" key="1">
    <source>
        <dbReference type="EMBL" id="KAJ9055780.1"/>
    </source>
</evidence>
<comment type="caution">
    <text evidence="1">The sequence shown here is derived from an EMBL/GenBank/DDBJ whole genome shotgun (WGS) entry which is preliminary data.</text>
</comment>
<organism evidence="1 2">
    <name type="scientific">Entomophthora muscae</name>
    <dbReference type="NCBI Taxonomy" id="34485"/>
    <lineage>
        <taxon>Eukaryota</taxon>
        <taxon>Fungi</taxon>
        <taxon>Fungi incertae sedis</taxon>
        <taxon>Zoopagomycota</taxon>
        <taxon>Entomophthoromycotina</taxon>
        <taxon>Entomophthoromycetes</taxon>
        <taxon>Entomophthorales</taxon>
        <taxon>Entomophthoraceae</taxon>
        <taxon>Entomophthora</taxon>
    </lineage>
</organism>
<evidence type="ECO:0000313" key="2">
    <source>
        <dbReference type="Proteomes" id="UP001165960"/>
    </source>
</evidence>
<accession>A0ACC2S0H4</accession>
<proteinExistence type="predicted"/>
<sequence length="327" mass="37053">MFGRDLLALTLLVSFGEAHSWLDCTDRRDDGSCGGFIRNFQGHDEQFSSYKIINHDPQTRLCEPRYQSRIKYSSKFPMAKVKAGVRLYFDYFENGHVNLDRLAPDMRPHPRHYAVYWTGIPSTGDFDDASQLKMRSDIHGRIPLEQRAFDDGECSDINYAGRLGPTPCIGGYTIPSGTPPGIYQLVWVWHYDRDLHGLGEEYTSCFDVEVLDDIRYQVHSQRFFPPYNPIDVEGVGESALPRPEQMDSTLSVPIDCSSPAYDRSIHACLKGGKVLCPVGNLVCNKGQCYSPLIYQCCFDTLLLPVNQACNIISNPFKRLARLKQEGF</sequence>
<dbReference type="EMBL" id="QTSX02006391">
    <property type="protein sequence ID" value="KAJ9055780.1"/>
    <property type="molecule type" value="Genomic_DNA"/>
</dbReference>